<keyword evidence="4 6" id="KW-1133">Transmembrane helix</keyword>
<dbReference type="PATRIC" id="fig|270351.10.peg.5800"/>
<feature type="transmembrane region" description="Helical" evidence="6">
    <location>
        <begin position="54"/>
        <end position="74"/>
    </location>
</feature>
<keyword evidence="7" id="KW-0614">Plasmid</keyword>
<dbReference type="KEGG" id="maqu:Maq22A_1p32420"/>
<evidence type="ECO:0000313" key="8">
    <source>
        <dbReference type="Proteomes" id="UP000061432"/>
    </source>
</evidence>
<feature type="transmembrane region" description="Helical" evidence="6">
    <location>
        <begin position="231"/>
        <end position="255"/>
    </location>
</feature>
<keyword evidence="5 6" id="KW-0472">Membrane</keyword>
<dbReference type="GO" id="GO:0015658">
    <property type="term" value="F:branched-chain amino acid transmembrane transporter activity"/>
    <property type="evidence" value="ECO:0007669"/>
    <property type="project" value="InterPro"/>
</dbReference>
<evidence type="ECO:0000256" key="5">
    <source>
        <dbReference type="ARBA" id="ARBA00023136"/>
    </source>
</evidence>
<dbReference type="RefSeq" id="WP_060849988.1">
    <property type="nucleotide sequence ID" value="NZ_AP014705.1"/>
</dbReference>
<keyword evidence="2" id="KW-1003">Cell membrane</keyword>
<accession>A0A0C6FNV8</accession>
<reference evidence="8" key="2">
    <citation type="submission" date="2015-01" db="EMBL/GenBank/DDBJ databases">
        <title>Complete genome sequence of Methylobacterium aquaticum strain 22A.</title>
        <authorList>
            <person name="Tani A."/>
            <person name="Ogura Y."/>
            <person name="Hayashi T."/>
        </authorList>
    </citation>
    <scope>NUCLEOTIDE SEQUENCE [LARGE SCALE GENOMIC DNA]</scope>
    <source>
        <strain evidence="8">MA-22A</strain>
        <plasmid evidence="8">Plasmid pMaq22A_1p DNA</plasmid>
    </source>
</reference>
<dbReference type="PANTHER" id="PTHR30482">
    <property type="entry name" value="HIGH-AFFINITY BRANCHED-CHAIN AMINO ACID TRANSPORT SYSTEM PERMEASE"/>
    <property type="match status" value="1"/>
</dbReference>
<feature type="transmembrane region" description="Helical" evidence="6">
    <location>
        <begin position="267"/>
        <end position="292"/>
    </location>
</feature>
<gene>
    <name evidence="7" type="primary">livM</name>
    <name evidence="7" type="ORF">Maq22A_1p32420</name>
</gene>
<evidence type="ECO:0000256" key="3">
    <source>
        <dbReference type="ARBA" id="ARBA00022692"/>
    </source>
</evidence>
<dbReference type="PANTHER" id="PTHR30482:SF10">
    <property type="entry name" value="HIGH-AFFINITY BRANCHED-CHAIN AMINO ACID TRANSPORT PROTEIN BRAE"/>
    <property type="match status" value="1"/>
</dbReference>
<organism evidence="7 8">
    <name type="scientific">Methylobacterium aquaticum</name>
    <dbReference type="NCBI Taxonomy" id="270351"/>
    <lineage>
        <taxon>Bacteria</taxon>
        <taxon>Pseudomonadati</taxon>
        <taxon>Pseudomonadota</taxon>
        <taxon>Alphaproteobacteria</taxon>
        <taxon>Hyphomicrobiales</taxon>
        <taxon>Methylobacteriaceae</taxon>
        <taxon>Methylobacterium</taxon>
    </lineage>
</organism>
<dbReference type="CDD" id="cd06581">
    <property type="entry name" value="TM_PBP1_LivM_like"/>
    <property type="match status" value="1"/>
</dbReference>
<name>A0A0C6FNV8_9HYPH</name>
<feature type="transmembrane region" description="Helical" evidence="6">
    <location>
        <begin position="130"/>
        <end position="149"/>
    </location>
</feature>
<evidence type="ECO:0000256" key="2">
    <source>
        <dbReference type="ARBA" id="ARBA00022475"/>
    </source>
</evidence>
<feature type="transmembrane region" description="Helical" evidence="6">
    <location>
        <begin position="80"/>
        <end position="98"/>
    </location>
</feature>
<sequence length="346" mass="37219">MTAATTTLAPGSGLARAEASHAARRRRKLVVAALVFAGLTALPYGITDVYLQNVLILTLMYAALSQSWNILGGYCGQVSLGHALYFGFGAYATSVLFVNYGVLPWFGMLAGGLLSAAVALVLGYPCFRLAGHYFSIATIVIAEIGLLLVHNWDFVGGAMGIQWPFNPDSWWTLQFARDKVPYVHFAVGFLAVVWFVTWLIEGSRWGYWWRAVKDDAQAAESLGVEVFRSKMAAAAVSAFFTAIGGGFYAAYVSYIDPESVMSFRFSLLFALPAVLGGIGTLWGPLVGAAILIPLTEISRSYLGGSGNGLDLMLYGVLVMVVALARPEGVLSLFARSRRARNEEAAP</sequence>
<evidence type="ECO:0000256" key="1">
    <source>
        <dbReference type="ARBA" id="ARBA00004651"/>
    </source>
</evidence>
<dbReference type="GO" id="GO:0005886">
    <property type="term" value="C:plasma membrane"/>
    <property type="evidence" value="ECO:0007669"/>
    <property type="project" value="UniProtKB-SubCell"/>
</dbReference>
<geneLocation type="plasmid" evidence="8">
    <name>pMaq22A_1p DNA</name>
</geneLocation>
<dbReference type="AlphaFoldDB" id="A0A0C6FNV8"/>
<evidence type="ECO:0000313" key="7">
    <source>
        <dbReference type="EMBL" id="BAQ48797.1"/>
    </source>
</evidence>
<feature type="transmembrane region" description="Helical" evidence="6">
    <location>
        <begin position="29"/>
        <end position="47"/>
    </location>
</feature>
<protein>
    <submittedName>
        <fullName evidence="7">Amino acid ABC transporter permease</fullName>
    </submittedName>
</protein>
<dbReference type="OrthoDB" id="9814461at2"/>
<feature type="transmembrane region" description="Helical" evidence="6">
    <location>
        <begin position="182"/>
        <end position="200"/>
    </location>
</feature>
<dbReference type="Pfam" id="PF02653">
    <property type="entry name" value="BPD_transp_2"/>
    <property type="match status" value="1"/>
</dbReference>
<keyword evidence="3 6" id="KW-0812">Transmembrane</keyword>
<comment type="subcellular location">
    <subcellularLocation>
        <location evidence="1">Cell membrane</location>
        <topology evidence="1">Multi-pass membrane protein</topology>
    </subcellularLocation>
</comment>
<feature type="transmembrane region" description="Helical" evidence="6">
    <location>
        <begin position="105"/>
        <end position="124"/>
    </location>
</feature>
<dbReference type="InterPro" id="IPR043428">
    <property type="entry name" value="LivM-like"/>
</dbReference>
<evidence type="ECO:0000256" key="6">
    <source>
        <dbReference type="SAM" id="Phobius"/>
    </source>
</evidence>
<feature type="transmembrane region" description="Helical" evidence="6">
    <location>
        <begin position="312"/>
        <end position="333"/>
    </location>
</feature>
<dbReference type="Proteomes" id="UP000061432">
    <property type="component" value="Plasmid pMaq22A_1p"/>
</dbReference>
<dbReference type="EMBL" id="AP014705">
    <property type="protein sequence ID" value="BAQ48797.1"/>
    <property type="molecule type" value="Genomic_DNA"/>
</dbReference>
<reference evidence="7 8" key="1">
    <citation type="journal article" date="2015" name="Genome Announc.">
        <title>Complete Genome Sequence of Methylobacterium aquaticum Strain 22A, Isolated from Racomitrium japonicum Moss.</title>
        <authorList>
            <person name="Tani A."/>
            <person name="Ogura Y."/>
            <person name="Hayashi T."/>
            <person name="Kimbara K."/>
        </authorList>
    </citation>
    <scope>NUCLEOTIDE SEQUENCE [LARGE SCALE GENOMIC DNA]</scope>
    <source>
        <strain evidence="7 8">MA-22A</strain>
        <plasmid evidence="8">Plasmid pMaq22A_1p DNA</plasmid>
    </source>
</reference>
<proteinExistence type="predicted"/>
<dbReference type="InterPro" id="IPR001851">
    <property type="entry name" value="ABC_transp_permease"/>
</dbReference>
<evidence type="ECO:0000256" key="4">
    <source>
        <dbReference type="ARBA" id="ARBA00022989"/>
    </source>
</evidence>